<evidence type="ECO:0008006" key="4">
    <source>
        <dbReference type="Google" id="ProtNLM"/>
    </source>
</evidence>
<name>A0A839GEH5_9BACT</name>
<dbReference type="Proteomes" id="UP000563094">
    <property type="component" value="Unassembled WGS sequence"/>
</dbReference>
<gene>
    <name evidence="2" type="ORF">FHS90_001558</name>
</gene>
<reference evidence="2 3" key="1">
    <citation type="submission" date="2020-08" db="EMBL/GenBank/DDBJ databases">
        <title>Genomic Encyclopedia of Type Strains, Phase IV (KMG-IV): sequencing the most valuable type-strain genomes for metagenomic binning, comparative biology and taxonomic classification.</title>
        <authorList>
            <person name="Goeker M."/>
        </authorList>
    </citation>
    <scope>NUCLEOTIDE SEQUENCE [LARGE SCALE GENOMIC DNA]</scope>
    <source>
        <strain evidence="2 3">DSM 29854</strain>
    </source>
</reference>
<dbReference type="EMBL" id="JACJIQ010000005">
    <property type="protein sequence ID" value="MBA9076850.1"/>
    <property type="molecule type" value="Genomic_DNA"/>
</dbReference>
<keyword evidence="1" id="KW-0732">Signal</keyword>
<proteinExistence type="predicted"/>
<evidence type="ECO:0000313" key="3">
    <source>
        <dbReference type="Proteomes" id="UP000563094"/>
    </source>
</evidence>
<comment type="caution">
    <text evidence="2">The sequence shown here is derived from an EMBL/GenBank/DDBJ whole genome shotgun (WGS) entry which is preliminary data.</text>
</comment>
<protein>
    <recommendedName>
        <fullName evidence="4">TraB/GumN family protein</fullName>
    </recommendedName>
</protein>
<dbReference type="RefSeq" id="WP_182512567.1">
    <property type="nucleotide sequence ID" value="NZ_JACJIQ010000005.1"/>
</dbReference>
<keyword evidence="3" id="KW-1185">Reference proteome</keyword>
<organism evidence="2 3">
    <name type="scientific">Rufibacter quisquiliarum</name>
    <dbReference type="NCBI Taxonomy" id="1549639"/>
    <lineage>
        <taxon>Bacteria</taxon>
        <taxon>Pseudomonadati</taxon>
        <taxon>Bacteroidota</taxon>
        <taxon>Cytophagia</taxon>
        <taxon>Cytophagales</taxon>
        <taxon>Hymenobacteraceae</taxon>
        <taxon>Rufibacter</taxon>
    </lineage>
</organism>
<evidence type="ECO:0000313" key="2">
    <source>
        <dbReference type="EMBL" id="MBA9076850.1"/>
    </source>
</evidence>
<feature type="signal peptide" evidence="1">
    <location>
        <begin position="1"/>
        <end position="19"/>
    </location>
</feature>
<evidence type="ECO:0000256" key="1">
    <source>
        <dbReference type="SAM" id="SignalP"/>
    </source>
</evidence>
<accession>A0A839GEH5</accession>
<feature type="chain" id="PRO_5033028649" description="TraB/GumN family protein" evidence="1">
    <location>
        <begin position="20"/>
        <end position="277"/>
    </location>
</feature>
<sequence length="277" mass="32157">MKKFIAVVFALLAAVGSHAQRKQTEIVVIGNIHQAVPNYNADTLLQMMERIQPDLILHEVDSSFFTKDFRFKAPSKENEQNASVRYLQKHPRTLLRPFEFEGRNEYRRARGMVPADNLTIQLLNRLDSARALTPEQQGLLTAYHALTDSLKVLAAQSPRHFNNPATDALARRRQDLQHKGLTRITNARDEFATAFLTKPNGEQISYREGYQLWADFWDLRNQTMARNIVRMAEKFPGKRVVVLTGFLHRYYLLSELQKLTAGKNIQIREFYDYQHRN</sequence>
<dbReference type="AlphaFoldDB" id="A0A839GEH5"/>